<reference evidence="2 3" key="1">
    <citation type="submission" date="2021-06" db="EMBL/GenBank/DDBJ databases">
        <authorList>
            <person name="Palmer J.M."/>
        </authorList>
    </citation>
    <scope>NUCLEOTIDE SEQUENCE [LARGE SCALE GENOMIC DNA]</scope>
    <source>
        <strain evidence="2 3">MEX-2019</strain>
        <tissue evidence="2">Muscle</tissue>
    </source>
</reference>
<evidence type="ECO:0000313" key="2">
    <source>
        <dbReference type="EMBL" id="KAK5602280.1"/>
    </source>
</evidence>
<dbReference type="AlphaFoldDB" id="A0AAV9R0V7"/>
<proteinExistence type="predicted"/>
<keyword evidence="3" id="KW-1185">Reference proteome</keyword>
<feature type="compositionally biased region" description="Pro residues" evidence="1">
    <location>
        <begin position="53"/>
        <end position="62"/>
    </location>
</feature>
<comment type="caution">
    <text evidence="2">The sequence shown here is derived from an EMBL/GenBank/DDBJ whole genome shotgun (WGS) entry which is preliminary data.</text>
</comment>
<feature type="region of interest" description="Disordered" evidence="1">
    <location>
        <begin position="19"/>
        <end position="116"/>
    </location>
</feature>
<accession>A0AAV9R0V7</accession>
<dbReference type="Proteomes" id="UP001311232">
    <property type="component" value="Unassembled WGS sequence"/>
</dbReference>
<evidence type="ECO:0000256" key="1">
    <source>
        <dbReference type="SAM" id="MobiDB-lite"/>
    </source>
</evidence>
<protein>
    <submittedName>
        <fullName evidence="2">Uncharacterized protein</fullName>
    </submittedName>
</protein>
<organism evidence="2 3">
    <name type="scientific">Crenichthys baileyi</name>
    <name type="common">White River springfish</name>
    <dbReference type="NCBI Taxonomy" id="28760"/>
    <lineage>
        <taxon>Eukaryota</taxon>
        <taxon>Metazoa</taxon>
        <taxon>Chordata</taxon>
        <taxon>Craniata</taxon>
        <taxon>Vertebrata</taxon>
        <taxon>Euteleostomi</taxon>
        <taxon>Actinopterygii</taxon>
        <taxon>Neopterygii</taxon>
        <taxon>Teleostei</taxon>
        <taxon>Neoteleostei</taxon>
        <taxon>Acanthomorphata</taxon>
        <taxon>Ovalentaria</taxon>
        <taxon>Atherinomorphae</taxon>
        <taxon>Cyprinodontiformes</taxon>
        <taxon>Goodeidae</taxon>
        <taxon>Crenichthys</taxon>
    </lineage>
</organism>
<name>A0AAV9R0V7_9TELE</name>
<dbReference type="EMBL" id="JAHHUM010002621">
    <property type="protein sequence ID" value="KAK5602280.1"/>
    <property type="molecule type" value="Genomic_DNA"/>
</dbReference>
<gene>
    <name evidence="2" type="ORF">CRENBAI_014164</name>
</gene>
<evidence type="ECO:0000313" key="3">
    <source>
        <dbReference type="Proteomes" id="UP001311232"/>
    </source>
</evidence>
<sequence length="116" mass="13061">MRRYRCPFHNAIVSIIKSTSSLSPHRPPLTPTRSVVRDRLMSSALDPYERRPLPPPPPPPPSSYYARDRSPIRRAPSTPLPPPPSNGYTYERSPYAVPRARDPYADRLPPCSPACT</sequence>